<evidence type="ECO:0000313" key="1">
    <source>
        <dbReference type="EMBL" id="KAK9086489.1"/>
    </source>
</evidence>
<proteinExistence type="predicted"/>
<name>A0AAP0HGV1_9MAGN</name>
<protein>
    <submittedName>
        <fullName evidence="1">Uncharacterized protein</fullName>
    </submittedName>
</protein>
<comment type="caution">
    <text evidence="1">The sequence shown here is derived from an EMBL/GenBank/DDBJ whole genome shotgun (WGS) entry which is preliminary data.</text>
</comment>
<sequence length="83" mass="9808">MIINFVSHKRRICSLLVQGMLGDMHKDGLRWQQMFSALSIVFQLSSDVASPNGPWYVQEPLYLQWKQWGCQGDCQYYCMMERE</sequence>
<dbReference type="AlphaFoldDB" id="A0AAP0HGV1"/>
<gene>
    <name evidence="1" type="ORF">Syun_028883</name>
</gene>
<organism evidence="1 2">
    <name type="scientific">Stephania yunnanensis</name>
    <dbReference type="NCBI Taxonomy" id="152371"/>
    <lineage>
        <taxon>Eukaryota</taxon>
        <taxon>Viridiplantae</taxon>
        <taxon>Streptophyta</taxon>
        <taxon>Embryophyta</taxon>
        <taxon>Tracheophyta</taxon>
        <taxon>Spermatophyta</taxon>
        <taxon>Magnoliopsida</taxon>
        <taxon>Ranunculales</taxon>
        <taxon>Menispermaceae</taxon>
        <taxon>Menispermoideae</taxon>
        <taxon>Cissampelideae</taxon>
        <taxon>Stephania</taxon>
    </lineage>
</organism>
<dbReference type="EMBL" id="JBBNAF010000013">
    <property type="protein sequence ID" value="KAK9086489.1"/>
    <property type="molecule type" value="Genomic_DNA"/>
</dbReference>
<keyword evidence="2" id="KW-1185">Reference proteome</keyword>
<dbReference type="Proteomes" id="UP001420932">
    <property type="component" value="Unassembled WGS sequence"/>
</dbReference>
<reference evidence="1 2" key="1">
    <citation type="submission" date="2024-01" db="EMBL/GenBank/DDBJ databases">
        <title>Genome assemblies of Stephania.</title>
        <authorList>
            <person name="Yang L."/>
        </authorList>
    </citation>
    <scope>NUCLEOTIDE SEQUENCE [LARGE SCALE GENOMIC DNA]</scope>
    <source>
        <strain evidence="1">YNDBR</strain>
        <tissue evidence="1">Leaf</tissue>
    </source>
</reference>
<evidence type="ECO:0000313" key="2">
    <source>
        <dbReference type="Proteomes" id="UP001420932"/>
    </source>
</evidence>
<accession>A0AAP0HGV1</accession>